<evidence type="ECO:0000256" key="5">
    <source>
        <dbReference type="ARBA" id="ARBA00022692"/>
    </source>
</evidence>
<dbReference type="PRINTS" id="PR01262">
    <property type="entry name" value="INNEXIN"/>
</dbReference>
<evidence type="ECO:0000256" key="8">
    <source>
        <dbReference type="ARBA" id="ARBA00022989"/>
    </source>
</evidence>
<feature type="compositionally biased region" description="Basic and acidic residues" evidence="13">
    <location>
        <begin position="288"/>
        <end position="299"/>
    </location>
</feature>
<evidence type="ECO:0000256" key="4">
    <source>
        <dbReference type="ARBA" id="ARBA00022475"/>
    </source>
</evidence>
<dbReference type="EMBL" id="CATQJA010002655">
    <property type="protein sequence ID" value="CAJ0578998.1"/>
    <property type="molecule type" value="Genomic_DNA"/>
</dbReference>
<sequence length="320" mass="36814">MVPQWLWGTLNGVTGFNVSDFHSDALYLASMPHNGEKHAKELDKQSHNLLECLVMQIDTKGYFVTSLYMVIKALYLINVFAQFFIINAIIGAGSQIWGLDAFWNMMKGESWEELGLFPRVTFCDYVVRHMGNTQRNTVQCVLMLNMFNEKIYMFLWFWLIFVMTVNITSFITNFKLLGSEKERIQMCEGWIDYTKIPEEHRRLSNKFVRNMLKADGALLFHFIQSKAGTAVTKELITGVFENYLDMIIPKIVKPLTSDDSGNEKEEKNDDVKSITSETEANSLIPKTPMDRFEVPKPDMDLSDVEEPSLDVKGMKIDPIL</sequence>
<keyword evidence="6" id="KW-0303">Gap junction</keyword>
<evidence type="ECO:0000256" key="7">
    <source>
        <dbReference type="ARBA" id="ARBA00022949"/>
    </source>
</evidence>
<protein>
    <recommendedName>
        <fullName evidence="12">Innexin</fullName>
    </recommendedName>
</protein>
<dbReference type="AlphaFoldDB" id="A0AA36D0X6"/>
<comment type="similarity">
    <text evidence="12">Belongs to the pannexin family.</text>
</comment>
<comment type="caution">
    <text evidence="12">Lacks conserved residue(s) required for the propagation of feature annotation.</text>
</comment>
<evidence type="ECO:0000256" key="3">
    <source>
        <dbReference type="ARBA" id="ARBA00022448"/>
    </source>
</evidence>
<dbReference type="Proteomes" id="UP001177023">
    <property type="component" value="Unassembled WGS sequence"/>
</dbReference>
<proteinExistence type="inferred from homology"/>
<dbReference type="GO" id="GO:0034220">
    <property type="term" value="P:monoatomic ion transmembrane transport"/>
    <property type="evidence" value="ECO:0007669"/>
    <property type="project" value="UniProtKB-KW"/>
</dbReference>
<comment type="function">
    <text evidence="12">Structural component of the gap junctions.</text>
</comment>
<name>A0AA36D0X6_9BILA</name>
<evidence type="ECO:0000256" key="11">
    <source>
        <dbReference type="ARBA" id="ARBA00023303"/>
    </source>
</evidence>
<dbReference type="PANTHER" id="PTHR11893">
    <property type="entry name" value="INNEXIN"/>
    <property type="match status" value="1"/>
</dbReference>
<dbReference type="InterPro" id="IPR000990">
    <property type="entry name" value="Innexin"/>
</dbReference>
<keyword evidence="9 12" id="KW-0406">Ion transport</keyword>
<evidence type="ECO:0000256" key="1">
    <source>
        <dbReference type="ARBA" id="ARBA00004610"/>
    </source>
</evidence>
<dbReference type="GO" id="GO:0005921">
    <property type="term" value="C:gap junction"/>
    <property type="evidence" value="ECO:0007669"/>
    <property type="project" value="UniProtKB-SubCell"/>
</dbReference>
<dbReference type="PROSITE" id="PS51013">
    <property type="entry name" value="PANNEXIN"/>
    <property type="match status" value="1"/>
</dbReference>
<feature type="transmembrane region" description="Helical" evidence="12">
    <location>
        <begin position="73"/>
        <end position="97"/>
    </location>
</feature>
<keyword evidence="11 12" id="KW-0407">Ion channel</keyword>
<comment type="subcellular location">
    <subcellularLocation>
        <location evidence="1">Cell junction</location>
        <location evidence="1">Gap junction</location>
    </subcellularLocation>
    <subcellularLocation>
        <location evidence="2 12">Cell membrane</location>
        <topology evidence="2 12">Multi-pass membrane protein</topology>
    </subcellularLocation>
</comment>
<keyword evidence="4" id="KW-1003">Cell membrane</keyword>
<evidence type="ECO:0000313" key="14">
    <source>
        <dbReference type="EMBL" id="CAJ0578998.1"/>
    </source>
</evidence>
<feature type="region of interest" description="Disordered" evidence="13">
    <location>
        <begin position="258"/>
        <end position="307"/>
    </location>
</feature>
<keyword evidence="5 12" id="KW-0812">Transmembrane</keyword>
<keyword evidence="7" id="KW-0965">Cell junction</keyword>
<dbReference type="GO" id="GO:0005243">
    <property type="term" value="F:gap junction channel activity"/>
    <property type="evidence" value="ECO:0007669"/>
    <property type="project" value="TreeGrafter"/>
</dbReference>
<feature type="compositionally biased region" description="Basic and acidic residues" evidence="13">
    <location>
        <begin position="261"/>
        <end position="272"/>
    </location>
</feature>
<evidence type="ECO:0000256" key="9">
    <source>
        <dbReference type="ARBA" id="ARBA00023065"/>
    </source>
</evidence>
<gene>
    <name evidence="12" type="primary">inx</name>
    <name evidence="14" type="ORF">MSPICULIGERA_LOCUS17235</name>
</gene>
<keyword evidence="10 12" id="KW-0472">Membrane</keyword>
<evidence type="ECO:0000256" key="10">
    <source>
        <dbReference type="ARBA" id="ARBA00023136"/>
    </source>
</evidence>
<feature type="non-terminal residue" evidence="14">
    <location>
        <position position="320"/>
    </location>
</feature>
<keyword evidence="3 12" id="KW-0813">Transport</keyword>
<comment type="caution">
    <text evidence="14">The sequence shown here is derived from an EMBL/GenBank/DDBJ whole genome shotgun (WGS) entry which is preliminary data.</text>
</comment>
<dbReference type="PANTHER" id="PTHR11893:SF20">
    <property type="entry name" value="INNEXIN-3"/>
    <property type="match status" value="1"/>
</dbReference>
<feature type="transmembrane region" description="Helical" evidence="12">
    <location>
        <begin position="151"/>
        <end position="174"/>
    </location>
</feature>
<dbReference type="Pfam" id="PF00876">
    <property type="entry name" value="Innexin"/>
    <property type="match status" value="1"/>
</dbReference>
<organism evidence="14 15">
    <name type="scientific">Mesorhabditis spiculigera</name>
    <dbReference type="NCBI Taxonomy" id="96644"/>
    <lineage>
        <taxon>Eukaryota</taxon>
        <taxon>Metazoa</taxon>
        <taxon>Ecdysozoa</taxon>
        <taxon>Nematoda</taxon>
        <taxon>Chromadorea</taxon>
        <taxon>Rhabditida</taxon>
        <taxon>Rhabditina</taxon>
        <taxon>Rhabditomorpha</taxon>
        <taxon>Rhabditoidea</taxon>
        <taxon>Rhabditidae</taxon>
        <taxon>Mesorhabditinae</taxon>
        <taxon>Mesorhabditis</taxon>
    </lineage>
</organism>
<evidence type="ECO:0000256" key="2">
    <source>
        <dbReference type="ARBA" id="ARBA00004651"/>
    </source>
</evidence>
<accession>A0AA36D0X6</accession>
<keyword evidence="8 12" id="KW-1133">Transmembrane helix</keyword>
<evidence type="ECO:0000256" key="6">
    <source>
        <dbReference type="ARBA" id="ARBA00022868"/>
    </source>
</evidence>
<evidence type="ECO:0000313" key="15">
    <source>
        <dbReference type="Proteomes" id="UP001177023"/>
    </source>
</evidence>
<evidence type="ECO:0000256" key="12">
    <source>
        <dbReference type="RuleBase" id="RU010713"/>
    </source>
</evidence>
<keyword evidence="15" id="KW-1185">Reference proteome</keyword>
<dbReference type="GO" id="GO:0005886">
    <property type="term" value="C:plasma membrane"/>
    <property type="evidence" value="ECO:0007669"/>
    <property type="project" value="UniProtKB-SubCell"/>
</dbReference>
<evidence type="ECO:0000256" key="13">
    <source>
        <dbReference type="SAM" id="MobiDB-lite"/>
    </source>
</evidence>
<reference evidence="14" key="1">
    <citation type="submission" date="2023-06" db="EMBL/GenBank/DDBJ databases">
        <authorList>
            <person name="Delattre M."/>
        </authorList>
    </citation>
    <scope>NUCLEOTIDE SEQUENCE</scope>
    <source>
        <strain evidence="14">AF72</strain>
    </source>
</reference>